<dbReference type="InterPro" id="IPR011049">
    <property type="entry name" value="Serralysin-like_metalloprot_C"/>
</dbReference>
<dbReference type="InterPro" id="IPR018511">
    <property type="entry name" value="Hemolysin-typ_Ca-bd_CS"/>
</dbReference>
<dbReference type="Gene3D" id="2.150.10.10">
    <property type="entry name" value="Serralysin-like metalloprotease, C-terminal"/>
    <property type="match status" value="2"/>
</dbReference>
<dbReference type="PRINTS" id="PR00313">
    <property type="entry name" value="CABNDNGRPT"/>
</dbReference>
<dbReference type="SUPFAM" id="SSF141072">
    <property type="entry name" value="CalX-like"/>
    <property type="match status" value="2"/>
</dbReference>
<dbReference type="InterPro" id="IPR038081">
    <property type="entry name" value="CalX-like_sf"/>
</dbReference>
<evidence type="ECO:0000313" key="4">
    <source>
        <dbReference type="EMBL" id="MEA1604506.1"/>
    </source>
</evidence>
<gene>
    <name evidence="4" type="ORF">SOP97_01550</name>
</gene>
<dbReference type="InterPro" id="IPR036465">
    <property type="entry name" value="vWFA_dom_sf"/>
</dbReference>
<comment type="caution">
    <text evidence="4">The sequence shown here is derived from an EMBL/GenBank/DDBJ whole genome shotgun (WGS) entry which is preliminary data.</text>
</comment>
<dbReference type="Gene3D" id="3.40.50.410">
    <property type="entry name" value="von Willebrand factor, type A domain"/>
    <property type="match status" value="1"/>
</dbReference>
<reference evidence="4 5" key="1">
    <citation type="submission" date="2023-12" db="EMBL/GenBank/DDBJ databases">
        <title>Pseudomonas sp. T5W1.</title>
        <authorList>
            <person name="Maltman C."/>
        </authorList>
    </citation>
    <scope>NUCLEOTIDE SEQUENCE [LARGE SCALE GENOMIC DNA]</scope>
    <source>
        <strain evidence="4 5">T5W1</strain>
    </source>
</reference>
<dbReference type="NCBIfam" id="TIGR03661">
    <property type="entry name" value="T1SS_VCA0849"/>
    <property type="match status" value="1"/>
</dbReference>
<organism evidence="4 5">
    <name type="scientific">Pseudomonas spirodelae</name>
    <dbReference type="NCBI Taxonomy" id="3101751"/>
    <lineage>
        <taxon>Bacteria</taxon>
        <taxon>Pseudomonadati</taxon>
        <taxon>Pseudomonadota</taxon>
        <taxon>Gammaproteobacteria</taxon>
        <taxon>Pseudomonadales</taxon>
        <taxon>Pseudomonadaceae</taxon>
        <taxon>Pseudomonas</taxon>
    </lineage>
</organism>
<protein>
    <submittedName>
        <fullName evidence="4">Retention module-containing protein</fullName>
    </submittedName>
</protein>
<evidence type="ECO:0000259" key="3">
    <source>
        <dbReference type="PROSITE" id="PS50234"/>
    </source>
</evidence>
<evidence type="ECO:0000256" key="1">
    <source>
        <dbReference type="ARBA" id="ARBA00022837"/>
    </source>
</evidence>
<evidence type="ECO:0000313" key="5">
    <source>
        <dbReference type="Proteomes" id="UP001292571"/>
    </source>
</evidence>
<dbReference type="SUPFAM" id="SSF53300">
    <property type="entry name" value="vWA-like"/>
    <property type="match status" value="1"/>
</dbReference>
<keyword evidence="1" id="KW-0106">Calcium</keyword>
<dbReference type="Pfam" id="PF13519">
    <property type="entry name" value="VWA_2"/>
    <property type="match status" value="1"/>
</dbReference>
<keyword evidence="5" id="KW-1185">Reference proteome</keyword>
<evidence type="ECO:0000256" key="2">
    <source>
        <dbReference type="SAM" id="MobiDB-lite"/>
    </source>
</evidence>
<sequence length="1445" mass="145595">MSTIAAIVKSLVGQVFAVSLDGLKRQIFEGERLLMGEQVLTGLGGEVTLQLASGDVVNVAQNSSWQAAPSAAQAEDDKAEPDSSLEQALAAGLDPTTELEATAAGQGTGGGTGGAAGGGHSFVLLDETGEQLDPTIGFPTEGLDFATEFVREELGQPDDNNAAIPEGISAAINLTSDGTVTEGGKITVTATVSSPVTGSPLFINLGNGNTISIPVGASTGSTEVDTRGDDVYKQDDETVTFEIVGTTGGNYEALNTSSTTSTTVTDDSDQVYAVISVDANTVAEGGKLTYTVTLQDTNGVAVTVPAGKSVNVALDWTGTAAGGTDTSALPTSVTITNGSSATFDISATDDYLNEGSEPLVATISGVTDTDATFEAVAIGSNNTANSAITDDAGPGSPTPPGTPGAEDTVYAVISGPTTVVEGATTTDYTVQLVDKDGNPVTVTNATSVVVKFTNGSAEVGDYAAGNQTVTIAAGSSSATLTVATNEDADFDNETFTASIESVQDTGQFEAINIVDGAAGQTASADTTITDNTTAPTIASAIVTVSEEALSEGIQGSNGVNDSTIQTGTLAISHDGGTATVSLDIATLPPLTSGGVAIIWSYGDNGSNQAVIQGKAGANSVIEISLNGGNSSVAGNASSVGYTVTLLGPVDHPDTTGEDVLDLDVGVTISDGLNSSTGSLTVQIEDDAPYAGVIVQTTGSATVFNANIMISLDVSGSMNDASGISGLTRLDAAKQAITELLNEYKATLTAADNGDVKVNISLFGSSSTQLSNGWVSLDAALNLINTVPRSSDTTLTNYDAALQELIDSFNPAEYGANGPVTALGTQNVSYFLSDGAPNRSNVGTSNSVGIQAGFAPGFDANSINGTSDVGQANWEAFLTANKVVSYAIGMGSGVSAAKLNPIGYNGATGRDDNTDLVKVVTQLSQLSSVLIGTTLQAEQLAGSLVTGSASTTGFGGDGGRVMTITVDGILYTYNLADDNITSVGAPTIDGDTLNLTTALGGSFSIDMSSGSYNYTPPTTGTAGTERIFFTLIDKDADTDSGLLKIVVNSSTTIAADDNIITNILSNSVVVPAEALLANDVAAKGGTLSGNNLALNTGWLPETQPSVSVISTRDSAATISRDSFELESPTTASLMVSGSLRGNSSSNNRSDVLTISLHAGETLQVTSSNPIGFEYRTGTSGSYSTLANNGIIANTGPGDQDYQIRVTKTSNGNVNYDLDLTLGGNGFDASDFTSTVSGTYTATGSAGGSDSADVSLTYQAGSILTGTDGNDTLLAGSIATTLNGGAGHDVLYGGSGGDTLNGGIGNDRLFGNAGDDTLLGGDGDDILIGGTGNDNLRGDAGSDTFVWKNGDLGNDVIKDFNPEEDRIDLRDLLRGETDATIGKFLQLVTDASGTSSLLISTEGHLNDTGGAAANADMTIELAGVNLSSSSINSLIAGADPVIKVDHT</sequence>
<dbReference type="Pfam" id="PF20579">
    <property type="entry name" value="LapA"/>
    <property type="match status" value="1"/>
</dbReference>
<dbReference type="InterPro" id="IPR001343">
    <property type="entry name" value="Hemolysn_Ca-bd"/>
</dbReference>
<dbReference type="SMART" id="SM00327">
    <property type="entry name" value="VWA"/>
    <property type="match status" value="1"/>
</dbReference>
<name>A0ABU5P4B3_9PSED</name>
<dbReference type="Gene3D" id="2.60.40.2030">
    <property type="match status" value="2"/>
</dbReference>
<dbReference type="Proteomes" id="UP001292571">
    <property type="component" value="Unassembled WGS sequence"/>
</dbReference>
<dbReference type="NCBIfam" id="NF033682">
    <property type="entry name" value="retention_LapA"/>
    <property type="match status" value="1"/>
</dbReference>
<dbReference type="InterPro" id="IPR047777">
    <property type="entry name" value="LapA-like_RM"/>
</dbReference>
<dbReference type="Pfam" id="PF00353">
    <property type="entry name" value="HemolysinCabind"/>
    <property type="match status" value="2"/>
</dbReference>
<dbReference type="RefSeq" id="WP_322947877.1">
    <property type="nucleotide sequence ID" value="NZ_JAYEET010000001.1"/>
</dbReference>
<dbReference type="PROSITE" id="PS00330">
    <property type="entry name" value="HEMOLYSIN_CALCIUM"/>
    <property type="match status" value="2"/>
</dbReference>
<dbReference type="EMBL" id="JAYEET010000001">
    <property type="protein sequence ID" value="MEA1604506.1"/>
    <property type="molecule type" value="Genomic_DNA"/>
</dbReference>
<feature type="region of interest" description="Disordered" evidence="2">
    <location>
        <begin position="384"/>
        <end position="404"/>
    </location>
</feature>
<dbReference type="PROSITE" id="PS50234">
    <property type="entry name" value="VWFA"/>
    <property type="match status" value="1"/>
</dbReference>
<dbReference type="CDD" id="cd00198">
    <property type="entry name" value="vWFA"/>
    <property type="match status" value="1"/>
</dbReference>
<dbReference type="InterPro" id="IPR019960">
    <property type="entry name" value="T1SS_VCA0849"/>
</dbReference>
<dbReference type="SUPFAM" id="SSF51120">
    <property type="entry name" value="beta-Roll"/>
    <property type="match status" value="1"/>
</dbReference>
<feature type="domain" description="VWFA" evidence="3">
    <location>
        <begin position="706"/>
        <end position="934"/>
    </location>
</feature>
<dbReference type="InterPro" id="IPR046779">
    <property type="entry name" value="LapA_adhesin_dom"/>
</dbReference>
<feature type="compositionally biased region" description="Gly residues" evidence="2">
    <location>
        <begin position="106"/>
        <end position="120"/>
    </location>
</feature>
<proteinExistence type="predicted"/>
<feature type="region of interest" description="Disordered" evidence="2">
    <location>
        <begin position="102"/>
        <end position="121"/>
    </location>
</feature>
<accession>A0ABU5P4B3</accession>
<dbReference type="InterPro" id="IPR002035">
    <property type="entry name" value="VWF_A"/>
</dbReference>